<dbReference type="SUPFAM" id="SSF56719">
    <property type="entry name" value="Type II DNA topoisomerase"/>
    <property type="match status" value="1"/>
</dbReference>
<evidence type="ECO:0000256" key="7">
    <source>
        <dbReference type="SAM" id="MobiDB-lite"/>
    </source>
</evidence>
<keyword evidence="10" id="KW-1185">Reference proteome</keyword>
<dbReference type="GO" id="GO:0006265">
    <property type="term" value="P:DNA topological change"/>
    <property type="evidence" value="ECO:0007669"/>
    <property type="project" value="InterPro"/>
</dbReference>
<dbReference type="InterPro" id="IPR001241">
    <property type="entry name" value="Topo_IIA"/>
</dbReference>
<dbReference type="EMBL" id="FWXW01000005">
    <property type="protein sequence ID" value="SMC72159.1"/>
    <property type="molecule type" value="Genomic_DNA"/>
</dbReference>
<dbReference type="GO" id="GO:0003677">
    <property type="term" value="F:DNA binding"/>
    <property type="evidence" value="ECO:0007669"/>
    <property type="project" value="UniProtKB-KW"/>
</dbReference>
<dbReference type="Pfam" id="PF00204">
    <property type="entry name" value="DNA_gyraseB"/>
    <property type="match status" value="1"/>
</dbReference>
<keyword evidence="4" id="KW-0460">Magnesium</keyword>
<accession>A0A1W2BGV2</accession>
<dbReference type="InterPro" id="IPR013506">
    <property type="entry name" value="Topo_IIA_bsu_dom2"/>
</dbReference>
<dbReference type="Gene3D" id="3.40.50.670">
    <property type="match status" value="1"/>
</dbReference>
<dbReference type="AlphaFoldDB" id="A0A1W2BGV2"/>
<evidence type="ECO:0000256" key="1">
    <source>
        <dbReference type="ARBA" id="ARBA00000185"/>
    </source>
</evidence>
<dbReference type="SUPFAM" id="SSF54211">
    <property type="entry name" value="Ribosomal protein S5 domain 2-like"/>
    <property type="match status" value="1"/>
</dbReference>
<dbReference type="InterPro" id="IPR002288">
    <property type="entry name" value="DNA_gyrase_B_C"/>
</dbReference>
<evidence type="ECO:0000313" key="10">
    <source>
        <dbReference type="Proteomes" id="UP000192790"/>
    </source>
</evidence>
<evidence type="ECO:0000256" key="3">
    <source>
        <dbReference type="ARBA" id="ARBA00022723"/>
    </source>
</evidence>
<dbReference type="GO" id="GO:0005524">
    <property type="term" value="F:ATP binding"/>
    <property type="evidence" value="ECO:0007669"/>
    <property type="project" value="InterPro"/>
</dbReference>
<feature type="compositionally biased region" description="Basic residues" evidence="7">
    <location>
        <begin position="1"/>
        <end position="13"/>
    </location>
</feature>
<dbReference type="GO" id="GO:0046872">
    <property type="term" value="F:metal ion binding"/>
    <property type="evidence" value="ECO:0007669"/>
    <property type="project" value="UniProtKB-KW"/>
</dbReference>
<dbReference type="PANTHER" id="PTHR45866">
    <property type="entry name" value="DNA GYRASE/TOPOISOMERASE SUBUNIT B"/>
    <property type="match status" value="1"/>
</dbReference>
<dbReference type="SUPFAM" id="SSF55874">
    <property type="entry name" value="ATPase domain of HSP90 chaperone/DNA topoisomerase II/histidine kinase"/>
    <property type="match status" value="1"/>
</dbReference>
<protein>
    <recommendedName>
        <fullName evidence="2">DNA topoisomerase (ATP-hydrolyzing)</fullName>
        <ecNumber evidence="2">5.6.2.2</ecNumber>
    </recommendedName>
</protein>
<dbReference type="Gene3D" id="3.30.565.10">
    <property type="entry name" value="Histidine kinase-like ATPase, C-terminal domain"/>
    <property type="match status" value="1"/>
</dbReference>
<dbReference type="PROSITE" id="PS00177">
    <property type="entry name" value="TOPOISOMERASE_II"/>
    <property type="match status" value="1"/>
</dbReference>
<dbReference type="InterPro" id="IPR018522">
    <property type="entry name" value="TopoIIA_CS"/>
</dbReference>
<dbReference type="Pfam" id="PF00986">
    <property type="entry name" value="DNA_gyraseB_C"/>
    <property type="match status" value="1"/>
</dbReference>
<dbReference type="STRING" id="1122930.SAMN02745168_2190"/>
<dbReference type="EC" id="5.6.2.2" evidence="2"/>
<dbReference type="InterPro" id="IPR020568">
    <property type="entry name" value="Ribosomal_Su5_D2-typ_SF"/>
</dbReference>
<evidence type="ECO:0000256" key="4">
    <source>
        <dbReference type="ARBA" id="ARBA00022842"/>
    </source>
</evidence>
<evidence type="ECO:0000313" key="9">
    <source>
        <dbReference type="EMBL" id="SMC72159.1"/>
    </source>
</evidence>
<dbReference type="Pfam" id="PF01751">
    <property type="entry name" value="Toprim"/>
    <property type="match status" value="1"/>
</dbReference>
<name>A0A1W2BGV2_9FIRM</name>
<keyword evidence="5" id="KW-0238">DNA-binding</keyword>
<dbReference type="InterPro" id="IPR000565">
    <property type="entry name" value="Topo_IIA_B"/>
</dbReference>
<dbReference type="Gene3D" id="3.30.230.10">
    <property type="match status" value="1"/>
</dbReference>
<sequence>MGRMKIGRMKKAGKSYGNESISSLKGADRVRKRPGVIFGSDGLEGCEHAVFEIVSNSIDEAREGYGSVINVTRYSDGSFEVEDFGRGCPVDYNPAEERYNWELVFCELYAGGKYDNEAGESYEYSLGLNGLGSCATQYASEYMDVTVWRDGFQYRLHFEKGENVGGLQKEPTTRKKTGSLIRWKPDREVFTDIDVPPEYFTDMLRRQAVVNAGVSFVFRSQVNGKFETTEFRYENGIVDYVKELAGETAFTQPYFCQTERRGRDREDKPEYKVKLSAAFCFSNSINCIEYYHNSSWLEHGGAPEKAARSGFVSAVDALLRQGGKYQKNESKITFGDIQDCLILITNCFSTQTSYENQTKKAITNKFIQEAMTDFFRSQLEVYFIENPAEADKVAEQVLINKRSRETAEKARLNVKKKLSGGLDIANRVEKFVDCRTRDVNRRELYVVEGDSALGACKLSRDAEFQGIMPVRGKILNCLKADYGKIFKSEIITDLIKVLGCGVEVPGKHGKELSSFDLGSLRWNKIIICTDADVDGFQIRTLILTMLFRLAPALIREGYVYIAESPLFEITAKDRTYFAYTDREKTDILQKLGNAKYTVSRSKGLGENEPEMMWMTTMNPESRRLIKVMPAGTEATARYFDLLLGDNLAGRKEHIAENGYKYLELADIS</sequence>
<feature type="region of interest" description="Disordered" evidence="7">
    <location>
        <begin position="1"/>
        <end position="20"/>
    </location>
</feature>
<feature type="domain" description="Toprim" evidence="8">
    <location>
        <begin position="442"/>
        <end position="565"/>
    </location>
</feature>
<dbReference type="PANTHER" id="PTHR45866:SF4">
    <property type="entry name" value="DNA TOPOISOMERASE 4 SUBUNIT B"/>
    <property type="match status" value="1"/>
</dbReference>
<evidence type="ECO:0000256" key="2">
    <source>
        <dbReference type="ARBA" id="ARBA00012895"/>
    </source>
</evidence>
<dbReference type="InterPro" id="IPR036890">
    <property type="entry name" value="HATPase_C_sf"/>
</dbReference>
<dbReference type="InterPro" id="IPR006171">
    <property type="entry name" value="TOPRIM_dom"/>
</dbReference>
<dbReference type="InterPro" id="IPR013759">
    <property type="entry name" value="Topo_IIA_B_C"/>
</dbReference>
<dbReference type="GO" id="GO:0034335">
    <property type="term" value="F:DNA negative supercoiling activity"/>
    <property type="evidence" value="ECO:0007669"/>
    <property type="project" value="UniProtKB-ARBA"/>
</dbReference>
<dbReference type="Proteomes" id="UP000192790">
    <property type="component" value="Unassembled WGS sequence"/>
</dbReference>
<dbReference type="InterPro" id="IPR013760">
    <property type="entry name" value="Topo_IIA-like_dom_sf"/>
</dbReference>
<dbReference type="SMART" id="SM00433">
    <property type="entry name" value="TOP2c"/>
    <property type="match status" value="1"/>
</dbReference>
<comment type="catalytic activity">
    <reaction evidence="1">
        <text>ATP-dependent breakage, passage and rejoining of double-stranded DNA.</text>
        <dbReference type="EC" id="5.6.2.2"/>
    </reaction>
</comment>
<dbReference type="PROSITE" id="PS50880">
    <property type="entry name" value="TOPRIM"/>
    <property type="match status" value="1"/>
</dbReference>
<reference evidence="9 10" key="1">
    <citation type="submission" date="2017-04" db="EMBL/GenBank/DDBJ databases">
        <authorList>
            <person name="Afonso C.L."/>
            <person name="Miller P.J."/>
            <person name="Scott M.A."/>
            <person name="Spackman E."/>
            <person name="Goraichik I."/>
            <person name="Dimitrov K.M."/>
            <person name="Suarez D.L."/>
            <person name="Swayne D.E."/>
        </authorList>
    </citation>
    <scope>NUCLEOTIDE SEQUENCE [LARGE SCALE GENOMIC DNA]</scope>
    <source>
        <strain evidence="9 10">DSM 12816</strain>
    </source>
</reference>
<organism evidence="9 10">
    <name type="scientific">Papillibacter cinnamivorans DSM 12816</name>
    <dbReference type="NCBI Taxonomy" id="1122930"/>
    <lineage>
        <taxon>Bacteria</taxon>
        <taxon>Bacillati</taxon>
        <taxon>Bacillota</taxon>
        <taxon>Clostridia</taxon>
        <taxon>Eubacteriales</taxon>
        <taxon>Oscillospiraceae</taxon>
        <taxon>Papillibacter</taxon>
    </lineage>
</organism>
<keyword evidence="3" id="KW-0479">Metal-binding</keyword>
<evidence type="ECO:0000256" key="5">
    <source>
        <dbReference type="ARBA" id="ARBA00023125"/>
    </source>
</evidence>
<evidence type="ECO:0000259" key="8">
    <source>
        <dbReference type="PROSITE" id="PS50880"/>
    </source>
</evidence>
<dbReference type="InterPro" id="IPR014721">
    <property type="entry name" value="Ribsml_uS5_D2-typ_fold_subgr"/>
</dbReference>
<proteinExistence type="predicted"/>
<evidence type="ECO:0000256" key="6">
    <source>
        <dbReference type="ARBA" id="ARBA00023235"/>
    </source>
</evidence>
<gene>
    <name evidence="9" type="ORF">SAMN02745168_2190</name>
</gene>
<dbReference type="CDD" id="cd01030">
    <property type="entry name" value="TOPRIM_TopoIIA_like"/>
    <property type="match status" value="1"/>
</dbReference>
<dbReference type="PRINTS" id="PR00418">
    <property type="entry name" value="TPI2FAMILY"/>
</dbReference>
<dbReference type="PRINTS" id="PR01159">
    <property type="entry name" value="DNAGYRASEB"/>
</dbReference>
<keyword evidence="6" id="KW-0413">Isomerase</keyword>